<evidence type="ECO:0000256" key="9">
    <source>
        <dbReference type="HAMAP-Rule" id="MF_01471"/>
    </source>
</evidence>
<dbReference type="NCBIfam" id="TIGR01573">
    <property type="entry name" value="cas2"/>
    <property type="match status" value="1"/>
</dbReference>
<keyword evidence="11" id="KW-1185">Reference proteome</keyword>
<dbReference type="EC" id="3.1.-.-" evidence="9"/>
<evidence type="ECO:0000256" key="2">
    <source>
        <dbReference type="ARBA" id="ARBA00009959"/>
    </source>
</evidence>
<comment type="caution">
    <text evidence="10">The sequence shown here is derived from an EMBL/GenBank/DDBJ whole genome shotgun (WGS) entry which is preliminary data.</text>
</comment>
<dbReference type="CDD" id="cd09725">
    <property type="entry name" value="Cas2_I_II_III"/>
    <property type="match status" value="1"/>
</dbReference>
<proteinExistence type="inferred from homology"/>
<dbReference type="Pfam" id="PF09827">
    <property type="entry name" value="CRISPR_Cas2"/>
    <property type="match status" value="1"/>
</dbReference>
<dbReference type="InterPro" id="IPR019199">
    <property type="entry name" value="Virulence_VapD/CRISPR_Cas2"/>
</dbReference>
<dbReference type="HAMAP" id="MF_01471">
    <property type="entry name" value="Cas2"/>
    <property type="match status" value="1"/>
</dbReference>
<comment type="cofactor">
    <cofactor evidence="1 9">
        <name>Mg(2+)</name>
        <dbReference type="ChEBI" id="CHEBI:18420"/>
    </cofactor>
</comment>
<keyword evidence="3 9" id="KW-0540">Nuclease</keyword>
<evidence type="ECO:0000313" key="10">
    <source>
        <dbReference type="EMBL" id="GAQ95559.1"/>
    </source>
</evidence>
<dbReference type="AlphaFoldDB" id="A0A0U9HR90"/>
<keyword evidence="8 9" id="KW-0051">Antiviral defense</keyword>
<dbReference type="EMBL" id="BCNO01000003">
    <property type="protein sequence ID" value="GAQ95559.1"/>
    <property type="molecule type" value="Genomic_DNA"/>
</dbReference>
<name>A0A0U9HR90_9BACT</name>
<comment type="subunit">
    <text evidence="9">Homodimer, forms a heterotetramer with a Cas1 homodimer.</text>
</comment>
<gene>
    <name evidence="9" type="primary">cas2</name>
    <name evidence="10" type="ORF">TAGGR_331</name>
</gene>
<dbReference type="PANTHER" id="PTHR34405">
    <property type="entry name" value="CRISPR-ASSOCIATED ENDORIBONUCLEASE CAS2"/>
    <property type="match status" value="1"/>
</dbReference>
<feature type="binding site" evidence="9">
    <location>
        <position position="10"/>
    </location>
    <ligand>
        <name>Mg(2+)</name>
        <dbReference type="ChEBI" id="CHEBI:18420"/>
        <note>catalytic</note>
    </ligand>
</feature>
<dbReference type="GO" id="GO:0016787">
    <property type="term" value="F:hydrolase activity"/>
    <property type="evidence" value="ECO:0007669"/>
    <property type="project" value="UniProtKB-KW"/>
</dbReference>
<comment type="similarity">
    <text evidence="2 9">Belongs to the CRISPR-associated endoribonuclease Cas2 protein family.</text>
</comment>
<dbReference type="GO" id="GO:0051607">
    <property type="term" value="P:defense response to virus"/>
    <property type="evidence" value="ECO:0007669"/>
    <property type="project" value="UniProtKB-UniRule"/>
</dbReference>
<dbReference type="GO" id="GO:0004521">
    <property type="term" value="F:RNA endonuclease activity"/>
    <property type="evidence" value="ECO:0007669"/>
    <property type="project" value="InterPro"/>
</dbReference>
<dbReference type="InterPro" id="IPR021127">
    <property type="entry name" value="CRISPR_associated_Cas2"/>
</dbReference>
<sequence>MRTLFIIAYDITDERRLAQIRYFLKGYSTGGQRSVYECYLTKEELKFIISKLKRMIFPYEDRVHIFRVDGRSRVITLGIAVPPSDPSYFYIG</sequence>
<keyword evidence="5 9" id="KW-0255">Endonuclease</keyword>
<reference evidence="11" key="1">
    <citation type="submission" date="2016-01" db="EMBL/GenBank/DDBJ databases">
        <title>Draft genome sequence of Thermodesulfovibrio aggregans strain TGE-P1.</title>
        <authorList>
            <person name="Sekiguchi Y."/>
            <person name="Ohashi A."/>
            <person name="Matsuura N."/>
            <person name="Tourlousse M.D."/>
        </authorList>
    </citation>
    <scope>NUCLEOTIDE SEQUENCE [LARGE SCALE GENOMIC DNA]</scope>
    <source>
        <strain evidence="11">TGE-P1</strain>
    </source>
</reference>
<dbReference type="GO" id="GO:0043571">
    <property type="term" value="P:maintenance of CRISPR repeat elements"/>
    <property type="evidence" value="ECO:0007669"/>
    <property type="project" value="UniProtKB-UniRule"/>
</dbReference>
<evidence type="ECO:0000256" key="7">
    <source>
        <dbReference type="ARBA" id="ARBA00022842"/>
    </source>
</evidence>
<evidence type="ECO:0000256" key="4">
    <source>
        <dbReference type="ARBA" id="ARBA00022723"/>
    </source>
</evidence>
<dbReference type="RefSeq" id="WP_059176995.1">
    <property type="nucleotide sequence ID" value="NZ_BCNO01000003.1"/>
</dbReference>
<dbReference type="STRING" id="86166.TAGGR_331"/>
<evidence type="ECO:0000256" key="3">
    <source>
        <dbReference type="ARBA" id="ARBA00022722"/>
    </source>
</evidence>
<accession>A0A0U9HR90</accession>
<keyword evidence="4 9" id="KW-0479">Metal-binding</keyword>
<dbReference type="SUPFAM" id="SSF143430">
    <property type="entry name" value="TTP0101/SSO1404-like"/>
    <property type="match status" value="1"/>
</dbReference>
<keyword evidence="7 9" id="KW-0460">Magnesium</keyword>
<organism evidence="10 11">
    <name type="scientific">Thermodesulfovibrio aggregans</name>
    <dbReference type="NCBI Taxonomy" id="86166"/>
    <lineage>
        <taxon>Bacteria</taxon>
        <taxon>Pseudomonadati</taxon>
        <taxon>Nitrospirota</taxon>
        <taxon>Thermodesulfovibrionia</taxon>
        <taxon>Thermodesulfovibrionales</taxon>
        <taxon>Thermodesulfovibrionaceae</taxon>
        <taxon>Thermodesulfovibrio</taxon>
    </lineage>
</organism>
<dbReference type="Gene3D" id="3.30.70.240">
    <property type="match status" value="1"/>
</dbReference>
<evidence type="ECO:0000256" key="6">
    <source>
        <dbReference type="ARBA" id="ARBA00022801"/>
    </source>
</evidence>
<comment type="function">
    <text evidence="9">CRISPR (clustered regularly interspaced short palindromic repeat), is an adaptive immune system that provides protection against mobile genetic elements (viruses, transposable elements and conjugative plasmids). CRISPR clusters contain sequences complementary to antecedent mobile elements and target invading nucleic acids. CRISPR clusters are transcribed and processed into CRISPR RNA (crRNA). Functions as a ssRNA-specific endoribonuclease. Involved in the integration of spacer DNA into the CRISPR cassette.</text>
</comment>
<evidence type="ECO:0000256" key="5">
    <source>
        <dbReference type="ARBA" id="ARBA00022759"/>
    </source>
</evidence>
<dbReference type="OrthoDB" id="9798176at2"/>
<evidence type="ECO:0000256" key="8">
    <source>
        <dbReference type="ARBA" id="ARBA00023118"/>
    </source>
</evidence>
<evidence type="ECO:0000313" key="11">
    <source>
        <dbReference type="Proteomes" id="UP000054976"/>
    </source>
</evidence>
<keyword evidence="6 9" id="KW-0378">Hydrolase</keyword>
<dbReference type="GO" id="GO:0046872">
    <property type="term" value="F:metal ion binding"/>
    <property type="evidence" value="ECO:0007669"/>
    <property type="project" value="UniProtKB-UniRule"/>
</dbReference>
<dbReference type="Proteomes" id="UP000054976">
    <property type="component" value="Unassembled WGS sequence"/>
</dbReference>
<protein>
    <recommendedName>
        <fullName evidence="9">CRISPR-associated endoribonuclease Cas2</fullName>
        <ecNumber evidence="9">3.1.-.-</ecNumber>
    </recommendedName>
</protein>
<dbReference type="PANTHER" id="PTHR34405:SF3">
    <property type="entry name" value="CRISPR-ASSOCIATED ENDORIBONUCLEASE CAS2 3"/>
    <property type="match status" value="1"/>
</dbReference>
<evidence type="ECO:0000256" key="1">
    <source>
        <dbReference type="ARBA" id="ARBA00001946"/>
    </source>
</evidence>